<organism evidence="2">
    <name type="scientific">Thermogemmatispora argillosa</name>
    <dbReference type="NCBI Taxonomy" id="2045280"/>
    <lineage>
        <taxon>Bacteria</taxon>
        <taxon>Bacillati</taxon>
        <taxon>Chloroflexota</taxon>
        <taxon>Ktedonobacteria</taxon>
        <taxon>Thermogemmatisporales</taxon>
        <taxon>Thermogemmatisporaceae</taxon>
        <taxon>Thermogemmatispora</taxon>
    </lineage>
</organism>
<keyword evidence="1" id="KW-0812">Transmembrane</keyword>
<feature type="transmembrane region" description="Helical" evidence="1">
    <location>
        <begin position="362"/>
        <end position="382"/>
    </location>
</feature>
<gene>
    <name evidence="2" type="ORF">KTA_27970</name>
</gene>
<feature type="transmembrane region" description="Helical" evidence="1">
    <location>
        <begin position="258"/>
        <end position="279"/>
    </location>
</feature>
<feature type="transmembrane region" description="Helical" evidence="1">
    <location>
        <begin position="394"/>
        <end position="416"/>
    </location>
</feature>
<feature type="transmembrane region" description="Helical" evidence="1">
    <location>
        <begin position="472"/>
        <end position="499"/>
    </location>
</feature>
<proteinExistence type="predicted"/>
<evidence type="ECO:0000256" key="1">
    <source>
        <dbReference type="SAM" id="Phobius"/>
    </source>
</evidence>
<feature type="transmembrane region" description="Helical" evidence="1">
    <location>
        <begin position="197"/>
        <end position="217"/>
    </location>
</feature>
<feature type="transmembrane region" description="Helical" evidence="1">
    <location>
        <begin position="84"/>
        <end position="105"/>
    </location>
</feature>
<feature type="transmembrane region" description="Helical" evidence="1">
    <location>
        <begin position="159"/>
        <end position="185"/>
    </location>
</feature>
<feature type="transmembrane region" description="Helical" evidence="1">
    <location>
        <begin position="48"/>
        <end position="72"/>
    </location>
</feature>
<feature type="transmembrane region" description="Helical" evidence="1">
    <location>
        <begin position="520"/>
        <end position="544"/>
    </location>
</feature>
<reference evidence="2" key="1">
    <citation type="submission" date="2018-12" db="EMBL/GenBank/DDBJ databases">
        <title>Novel natural products biosynthetic potential of the class Ktedonobacteria.</title>
        <authorList>
            <person name="Zheng Y."/>
            <person name="Saitou A."/>
            <person name="Wang C.M."/>
            <person name="Toyoda A."/>
            <person name="Minakuchi Y."/>
            <person name="Sekiguchi Y."/>
            <person name="Ueda K."/>
            <person name="Takano H."/>
            <person name="Sakai Y."/>
            <person name="Yokota A."/>
            <person name="Yabe S."/>
        </authorList>
    </citation>
    <scope>NUCLEOTIDE SEQUENCE</scope>
    <source>
        <strain evidence="2">A3-2</strain>
    </source>
</reference>
<feature type="transmembrane region" description="Helical" evidence="1">
    <location>
        <begin position="550"/>
        <end position="570"/>
    </location>
</feature>
<feature type="transmembrane region" description="Helical" evidence="1">
    <location>
        <begin position="442"/>
        <end position="466"/>
    </location>
</feature>
<evidence type="ECO:0000313" key="2">
    <source>
        <dbReference type="EMBL" id="BBH94598.1"/>
    </source>
</evidence>
<protein>
    <submittedName>
        <fullName evidence="2">Uncharacterized protein</fullName>
    </submittedName>
</protein>
<keyword evidence="1" id="KW-1133">Transmembrane helix</keyword>
<dbReference type="AlphaFoldDB" id="A0A455T3T6"/>
<keyword evidence="1" id="KW-0472">Membrane</keyword>
<name>A0A455T3T6_9CHLR</name>
<accession>A0A455T3T6</accession>
<sequence>MPSDSFSASGQRSAILESLKLNPRKLRWLLWLRWKIFTRGITRNARSAFAFAFTVVVLTACCGSTAFGLALASRFIMPPGNVELLYVVLSAITLFWILLPVFQYGQNEGLDVFKLFQFPLTRGEMMVGLLISQLVDVPTFGLVLWLVALIVGFTFSPGLLLLNIVAMLIFLGFVVSCSQLVVVLLSSVLQNRRFRDLIYIAIVIVLAIIYIAQQFLLRGVFSRGFSNALVWRHYSPYLGWLPPGWIAHAIEAGLEGEWLASLGWLLLTLLLTLVMLYLWQRVLESTLTRPEVGGQSQARQAVRATAPAVASSLPSAATAALGATANPPLAQDSLPWLRRFISAQTLAIAAKDLRYFRRDPQLLGLLIMPLVVACVALVAPFIGRNSIEREGYQWFLLFYLPFFVFIYLSSISLNALGLERKPLTLLFLYPIKPERIFFGKNLAAVIPGLVVLLVILVFECAVFNLWSFSPLFLVAGLAGMSVVLGWGNLTSVFFPMPLIQRGMFLSSSAGYSGAGCTRGLIQLAMLAVMLLSLAPVILAMLVPLWLGVTWLWIVVAPASLLYGLAFYLLLTRLVAAPALLRRGPEILEIVVRE</sequence>
<dbReference type="EMBL" id="AP019377">
    <property type="protein sequence ID" value="BBH94598.1"/>
    <property type="molecule type" value="Genomic_DNA"/>
</dbReference>
<feature type="transmembrane region" description="Helical" evidence="1">
    <location>
        <begin position="126"/>
        <end position="153"/>
    </location>
</feature>